<keyword evidence="1" id="KW-1133">Transmembrane helix</keyword>
<feature type="transmembrane region" description="Helical" evidence="1">
    <location>
        <begin position="73"/>
        <end position="94"/>
    </location>
</feature>
<dbReference type="InterPro" id="IPR025363">
    <property type="entry name" value="DUF4267"/>
</dbReference>
<name>A0A2L2SW87_9HYPO</name>
<dbReference type="GeneID" id="37258049"/>
<keyword evidence="4" id="KW-1185">Reference proteome</keyword>
<accession>A0A2L2SW87</accession>
<dbReference type="Pfam" id="PF14087">
    <property type="entry name" value="DUF4267"/>
    <property type="match status" value="1"/>
</dbReference>
<sequence>MTLSETLVYLLGLGCIARSVMAFANPQAEYALNGIRHTIAPKKDTSSGPIYMLGLWELSVGVLLLTTQASGSFAGITTLLGLMGLYKAGVAILLWNIGDKNKTRKIAGNILTAITFLFWALYRCQ</sequence>
<feature type="transmembrane region" description="Helical" evidence="1">
    <location>
        <begin position="106"/>
        <end position="122"/>
    </location>
</feature>
<evidence type="ECO:0008006" key="5">
    <source>
        <dbReference type="Google" id="ProtNLM"/>
    </source>
</evidence>
<evidence type="ECO:0000256" key="1">
    <source>
        <dbReference type="SAM" id="Phobius"/>
    </source>
</evidence>
<dbReference type="EMBL" id="LN649230">
    <property type="protein sequence ID" value="CEI61974.1"/>
    <property type="molecule type" value="Genomic_DNA"/>
</dbReference>
<evidence type="ECO:0000313" key="3">
    <source>
        <dbReference type="EMBL" id="CEI61974.1"/>
    </source>
</evidence>
<keyword evidence="2" id="KW-0732">Signal</keyword>
<proteinExistence type="predicted"/>
<dbReference type="RefSeq" id="XP_025585694.1">
    <property type="nucleotide sequence ID" value="XM_025734938.2"/>
</dbReference>
<feature type="signal peptide" evidence="2">
    <location>
        <begin position="1"/>
        <end position="22"/>
    </location>
</feature>
<protein>
    <recommendedName>
        <fullName evidence="5">DoxX family protein</fullName>
    </recommendedName>
</protein>
<keyword evidence="1" id="KW-0472">Membrane</keyword>
<keyword evidence="1" id="KW-0812">Transmembrane</keyword>
<feature type="chain" id="PRO_5014746712" description="DoxX family protein" evidence="2">
    <location>
        <begin position="23"/>
        <end position="125"/>
    </location>
</feature>
<reference evidence="4" key="1">
    <citation type="submission" date="2014-10" db="EMBL/GenBank/DDBJ databases">
        <authorList>
            <person name="King R."/>
        </authorList>
    </citation>
    <scope>NUCLEOTIDE SEQUENCE [LARGE SCALE GENOMIC DNA]</scope>
    <source>
        <strain evidence="4">A3/5</strain>
    </source>
</reference>
<dbReference type="KEGG" id="fvn:FVRRES_06410"/>
<evidence type="ECO:0000256" key="2">
    <source>
        <dbReference type="SAM" id="SignalP"/>
    </source>
</evidence>
<organism evidence="3 4">
    <name type="scientific">Fusarium venenatum</name>
    <dbReference type="NCBI Taxonomy" id="56646"/>
    <lineage>
        <taxon>Eukaryota</taxon>
        <taxon>Fungi</taxon>
        <taxon>Dikarya</taxon>
        <taxon>Ascomycota</taxon>
        <taxon>Pezizomycotina</taxon>
        <taxon>Sordariomycetes</taxon>
        <taxon>Hypocreomycetidae</taxon>
        <taxon>Hypocreales</taxon>
        <taxon>Nectriaceae</taxon>
        <taxon>Fusarium</taxon>
    </lineage>
</organism>
<dbReference type="Proteomes" id="UP000245910">
    <property type="component" value="Chromosome II"/>
</dbReference>
<evidence type="ECO:0000313" key="4">
    <source>
        <dbReference type="Proteomes" id="UP000245910"/>
    </source>
</evidence>
<dbReference type="AlphaFoldDB" id="A0A2L2SW87"/>